<evidence type="ECO:0000313" key="2">
    <source>
        <dbReference type="Proteomes" id="UP001144323"/>
    </source>
</evidence>
<organism evidence="1 2">
    <name type="scientific">Methylocystis echinoides</name>
    <dbReference type="NCBI Taxonomy" id="29468"/>
    <lineage>
        <taxon>Bacteria</taxon>
        <taxon>Pseudomonadati</taxon>
        <taxon>Pseudomonadota</taxon>
        <taxon>Alphaproteobacteria</taxon>
        <taxon>Hyphomicrobiales</taxon>
        <taxon>Methylocystaceae</taxon>
        <taxon>Methylocystis</taxon>
    </lineage>
</organism>
<proteinExistence type="predicted"/>
<gene>
    <name evidence="1" type="ORF">LMG27198_12680</name>
</gene>
<keyword evidence="2" id="KW-1185">Reference proteome</keyword>
<dbReference type="AlphaFoldDB" id="A0A9W6GSK8"/>
<evidence type="ECO:0000313" key="1">
    <source>
        <dbReference type="EMBL" id="GLI92276.1"/>
    </source>
</evidence>
<protein>
    <submittedName>
        <fullName evidence="1">Uncharacterized protein</fullName>
    </submittedName>
</protein>
<sequence>MGCSLSPELSSLIDAHRVAFETFEATHEDDENFLTASRAEDLARYDVALRTCVSDAEFVGKLRYLLEIERSLWGDPEFLTQFGSIAVAVKEYLDQSATPQ</sequence>
<name>A0A9W6GSK8_9HYPH</name>
<accession>A0A9W6GSK8</accession>
<dbReference type="RefSeq" id="WP_281801394.1">
    <property type="nucleotide sequence ID" value="NZ_BSEC01000001.1"/>
</dbReference>
<comment type="caution">
    <text evidence="1">The sequence shown here is derived from an EMBL/GenBank/DDBJ whole genome shotgun (WGS) entry which is preliminary data.</text>
</comment>
<dbReference type="EMBL" id="BSEC01000001">
    <property type="protein sequence ID" value="GLI92276.1"/>
    <property type="molecule type" value="Genomic_DNA"/>
</dbReference>
<dbReference type="Proteomes" id="UP001144323">
    <property type="component" value="Unassembled WGS sequence"/>
</dbReference>
<reference evidence="1" key="1">
    <citation type="journal article" date="2023" name="Int. J. Syst. Evol. Microbiol.">
        <title>Methylocystis iwaonis sp. nov., a type II methane-oxidizing bacterium from surface soil of a rice paddy field in Japan, and emended description of the genus Methylocystis (ex Whittenbury et al. 1970) Bowman et al. 1993.</title>
        <authorList>
            <person name="Kaise H."/>
            <person name="Sawadogo J.B."/>
            <person name="Alam M.S."/>
            <person name="Ueno C."/>
            <person name="Dianou D."/>
            <person name="Shinjo R."/>
            <person name="Asakawa S."/>
        </authorList>
    </citation>
    <scope>NUCLEOTIDE SEQUENCE</scope>
    <source>
        <strain evidence="1">LMG27198</strain>
    </source>
</reference>